<protein>
    <submittedName>
        <fullName evidence="2">Uncharacterized protein</fullName>
    </submittedName>
</protein>
<organism evidence="2 3">
    <name type="scientific">Phaeoacremonium minimum (strain UCR-PA7)</name>
    <name type="common">Esca disease fungus</name>
    <name type="synonym">Togninia minima</name>
    <dbReference type="NCBI Taxonomy" id="1286976"/>
    <lineage>
        <taxon>Eukaryota</taxon>
        <taxon>Fungi</taxon>
        <taxon>Dikarya</taxon>
        <taxon>Ascomycota</taxon>
        <taxon>Pezizomycotina</taxon>
        <taxon>Sordariomycetes</taxon>
        <taxon>Sordariomycetidae</taxon>
        <taxon>Togniniales</taxon>
        <taxon>Togniniaceae</taxon>
        <taxon>Phaeoacremonium</taxon>
    </lineage>
</organism>
<feature type="region of interest" description="Disordered" evidence="1">
    <location>
        <begin position="89"/>
        <end position="117"/>
    </location>
</feature>
<feature type="compositionally biased region" description="Low complexity" evidence="1">
    <location>
        <begin position="89"/>
        <end position="98"/>
    </location>
</feature>
<feature type="compositionally biased region" description="Polar residues" evidence="1">
    <location>
        <begin position="1"/>
        <end position="14"/>
    </location>
</feature>
<keyword evidence="3" id="KW-1185">Reference proteome</keyword>
<reference evidence="3" key="1">
    <citation type="journal article" date="2013" name="Genome Announc.">
        <title>Draft genome sequence of the ascomycete Phaeoacremonium aleophilum strain UCR-PA7, a causal agent of the esca disease complex in grapevines.</title>
        <authorList>
            <person name="Blanco-Ulate B."/>
            <person name="Rolshausen P."/>
            <person name="Cantu D."/>
        </authorList>
    </citation>
    <scope>NUCLEOTIDE SEQUENCE [LARGE SCALE GENOMIC DNA]</scope>
    <source>
        <strain evidence="3">UCR-PA7</strain>
    </source>
</reference>
<dbReference type="Proteomes" id="UP000014074">
    <property type="component" value="Unassembled WGS sequence"/>
</dbReference>
<gene>
    <name evidence="2" type="ORF">UCRPA7_61</name>
</gene>
<accession>R8BYF3</accession>
<evidence type="ECO:0000256" key="1">
    <source>
        <dbReference type="SAM" id="MobiDB-lite"/>
    </source>
</evidence>
<dbReference type="KEGG" id="tmn:UCRPA7_61"/>
<dbReference type="AlphaFoldDB" id="R8BYF3"/>
<dbReference type="GeneID" id="19326721"/>
<dbReference type="HOGENOM" id="CLU_1483001_0_0_1"/>
<sequence>MIPPSTTHQPATGQSRDKEGLLGGMNSQSTDCDDEQDFDEDAQHILSTMPSVAGSEHSTLRHVPLTPSARFHRNFTDELESLPATEAQNIHNNNSNNNTAQSRGHRPKTSLTDSGYGSYNQRHLMVAAAQEGHPVPIQAQAPQMDITQEHHYWPQYQPGEAAAVDFSPLTDEEGLEMISNMD</sequence>
<evidence type="ECO:0000313" key="2">
    <source>
        <dbReference type="EMBL" id="EOO04421.1"/>
    </source>
</evidence>
<dbReference type="RefSeq" id="XP_007910850.1">
    <property type="nucleotide sequence ID" value="XM_007912659.1"/>
</dbReference>
<feature type="compositionally biased region" description="Acidic residues" evidence="1">
    <location>
        <begin position="31"/>
        <end position="40"/>
    </location>
</feature>
<feature type="region of interest" description="Disordered" evidence="1">
    <location>
        <begin position="1"/>
        <end position="40"/>
    </location>
</feature>
<proteinExistence type="predicted"/>
<name>R8BYF3_PHAM7</name>
<evidence type="ECO:0000313" key="3">
    <source>
        <dbReference type="Proteomes" id="UP000014074"/>
    </source>
</evidence>
<dbReference type="EMBL" id="KB932776">
    <property type="protein sequence ID" value="EOO04421.1"/>
    <property type="molecule type" value="Genomic_DNA"/>
</dbReference>